<evidence type="ECO:0000256" key="2">
    <source>
        <dbReference type="SAM" id="SignalP"/>
    </source>
</evidence>
<protein>
    <submittedName>
        <fullName evidence="3">DUF285 domain-containing protein</fullName>
    </submittedName>
</protein>
<feature type="chain" id="PRO_5041981252" evidence="2">
    <location>
        <begin position="25"/>
        <end position="503"/>
    </location>
</feature>
<feature type="region of interest" description="Disordered" evidence="1">
    <location>
        <begin position="232"/>
        <end position="260"/>
    </location>
</feature>
<feature type="signal peptide" evidence="2">
    <location>
        <begin position="1"/>
        <end position="24"/>
    </location>
</feature>
<accession>A0AAD8Y9F3</accession>
<dbReference type="EMBL" id="JATAAI010000013">
    <property type="protein sequence ID" value="KAK1741460.1"/>
    <property type="molecule type" value="Genomic_DNA"/>
</dbReference>
<proteinExistence type="predicted"/>
<evidence type="ECO:0000256" key="1">
    <source>
        <dbReference type="SAM" id="MobiDB-lite"/>
    </source>
</evidence>
<keyword evidence="2" id="KW-0732">Signal</keyword>
<dbReference type="InterPro" id="IPR011889">
    <property type="entry name" value="Liste_lipo_26"/>
</dbReference>
<sequence length="503" mass="54543">MQFSKPAHLLLLLAVSSQAHTASAYDCFGADGTVLKSEVHAYTANPSRYSRKYGPIDQWCTTPVTIMRHLFYGKGLFNANITAWDTSSVTDMSRMFYGANAFNQDLSAWDTSSVTSMTSMFDGARAFNQDLSAWNTSSVRHMHSMFYGASAFNQNLCAWDTSSVTSMTYMFKGASAFNQNLCAWKDNFPYSTTANIFALSGCTYESVPVESDQGPFCAGSAEECKAYTAVTPVPTNSPTKSPTNSPTNLPTKSPTNSPTPAAAALISSWALEFVSLSSNFDKGSESEITASYKIGAGRTYQVEVLKKGCKEEITGAIVTPTSSTSSIEDDPSRSNFQVSLDIQKDTIANSNIIDGNILQLCLRVGLTSDETGEVKVIKELERDVGIELLFDTEFETVAEAQFGKISLESEEDEAEVGNYIKACTCNDKESFTCNTNVLGPDDFLNVCINSTATEIEINYLDSLKMTQGENTLDIVQAKELVDGTISSISSVKPKNGVHVATLL</sequence>
<dbReference type="Proteomes" id="UP001224775">
    <property type="component" value="Unassembled WGS sequence"/>
</dbReference>
<gene>
    <name evidence="3" type="ORF">QTG54_007938</name>
</gene>
<keyword evidence="4" id="KW-1185">Reference proteome</keyword>
<dbReference type="Pfam" id="PF03382">
    <property type="entry name" value="DUF285"/>
    <property type="match status" value="1"/>
</dbReference>
<dbReference type="NCBIfam" id="TIGR02167">
    <property type="entry name" value="Liste_lipo_26"/>
    <property type="match status" value="4"/>
</dbReference>
<evidence type="ECO:0000313" key="3">
    <source>
        <dbReference type="EMBL" id="KAK1741460.1"/>
    </source>
</evidence>
<organism evidence="3 4">
    <name type="scientific">Skeletonema marinoi</name>
    <dbReference type="NCBI Taxonomy" id="267567"/>
    <lineage>
        <taxon>Eukaryota</taxon>
        <taxon>Sar</taxon>
        <taxon>Stramenopiles</taxon>
        <taxon>Ochrophyta</taxon>
        <taxon>Bacillariophyta</taxon>
        <taxon>Coscinodiscophyceae</taxon>
        <taxon>Thalassiosirophycidae</taxon>
        <taxon>Thalassiosirales</taxon>
        <taxon>Skeletonemataceae</taxon>
        <taxon>Skeletonema</taxon>
        <taxon>Skeletonema marinoi-dohrnii complex</taxon>
    </lineage>
</organism>
<dbReference type="AlphaFoldDB" id="A0AAD8Y9F3"/>
<name>A0AAD8Y9F3_9STRA</name>
<evidence type="ECO:0000313" key="4">
    <source>
        <dbReference type="Proteomes" id="UP001224775"/>
    </source>
</evidence>
<comment type="caution">
    <text evidence="3">The sequence shown here is derived from an EMBL/GenBank/DDBJ whole genome shotgun (WGS) entry which is preliminary data.</text>
</comment>
<reference evidence="3" key="1">
    <citation type="submission" date="2023-06" db="EMBL/GenBank/DDBJ databases">
        <title>Survivors Of The Sea: Transcriptome response of Skeletonema marinoi to long-term dormancy.</title>
        <authorList>
            <person name="Pinder M.I.M."/>
            <person name="Kourtchenko O."/>
            <person name="Robertson E.K."/>
            <person name="Larsson T."/>
            <person name="Maumus F."/>
            <person name="Osuna-Cruz C.M."/>
            <person name="Vancaester E."/>
            <person name="Stenow R."/>
            <person name="Vandepoele K."/>
            <person name="Ploug H."/>
            <person name="Bruchert V."/>
            <person name="Godhe A."/>
            <person name="Topel M."/>
        </authorList>
    </citation>
    <scope>NUCLEOTIDE SEQUENCE</scope>
    <source>
        <strain evidence="3">R05AC</strain>
    </source>
</reference>
<dbReference type="InterPro" id="IPR005046">
    <property type="entry name" value="DUF285"/>
</dbReference>